<organism evidence="1 2">
    <name type="scientific">Manganibacter manganicus</name>
    <dbReference type="NCBI Taxonomy" id="1873176"/>
    <lineage>
        <taxon>Bacteria</taxon>
        <taxon>Pseudomonadati</taxon>
        <taxon>Pseudomonadota</taxon>
        <taxon>Alphaproteobacteria</taxon>
        <taxon>Hyphomicrobiales</taxon>
        <taxon>Phyllobacteriaceae</taxon>
        <taxon>Manganibacter</taxon>
    </lineage>
</organism>
<gene>
    <name evidence="1" type="ORF">BFN67_13825</name>
</gene>
<dbReference type="EMBL" id="MDET01000007">
    <property type="protein sequence ID" value="OQM76461.1"/>
    <property type="molecule type" value="Genomic_DNA"/>
</dbReference>
<reference evidence="1 2" key="1">
    <citation type="journal article" date="2016" name="Int. J. Syst. Evol. Microbiol.">
        <title>Pseudaminobacter manganicus sp. nov., isolated from sludge of a manganese mine.</title>
        <authorList>
            <person name="Li J."/>
            <person name="Huang J."/>
            <person name="Liao S."/>
            <person name="Wang G."/>
        </authorList>
    </citation>
    <scope>NUCLEOTIDE SEQUENCE [LARGE SCALE GENOMIC DNA]</scope>
    <source>
        <strain evidence="1 2">JH-7</strain>
    </source>
</reference>
<comment type="caution">
    <text evidence="1">The sequence shown here is derived from an EMBL/GenBank/DDBJ whole genome shotgun (WGS) entry which is preliminary data.</text>
</comment>
<dbReference type="RefSeq" id="WP_139789047.1">
    <property type="nucleotide sequence ID" value="NZ_MDET01000007.1"/>
</dbReference>
<evidence type="ECO:0000313" key="2">
    <source>
        <dbReference type="Proteomes" id="UP000191905"/>
    </source>
</evidence>
<dbReference type="AlphaFoldDB" id="A0A1V8RTD1"/>
<name>A0A1V8RTD1_9HYPH</name>
<protein>
    <submittedName>
        <fullName evidence="1">Uncharacterized protein</fullName>
    </submittedName>
</protein>
<dbReference type="OrthoDB" id="7869995at2"/>
<evidence type="ECO:0000313" key="1">
    <source>
        <dbReference type="EMBL" id="OQM76461.1"/>
    </source>
</evidence>
<proteinExistence type="predicted"/>
<dbReference type="Proteomes" id="UP000191905">
    <property type="component" value="Unassembled WGS sequence"/>
</dbReference>
<sequence>MALTQHDARMVFGMVARGDKHHDVAAYFGENPARVAEVLSGEAFGFLDALPPAELPPKGSPGLKGRKLLAFVEKAIGQLANGEAKDAAETLAAGVKRYNLSEG</sequence>
<keyword evidence="2" id="KW-1185">Reference proteome</keyword>
<accession>A0A1V8RTD1</accession>